<feature type="compositionally biased region" description="Basic and acidic residues" evidence="1">
    <location>
        <begin position="361"/>
        <end position="371"/>
    </location>
</feature>
<name>A0A0F4YQV4_RASE3</name>
<dbReference type="EMBL" id="LASV01000244">
    <property type="protein sequence ID" value="KKA20619.1"/>
    <property type="molecule type" value="Genomic_DNA"/>
</dbReference>
<feature type="compositionally biased region" description="Basic and acidic residues" evidence="1">
    <location>
        <begin position="242"/>
        <end position="258"/>
    </location>
</feature>
<dbReference type="RefSeq" id="XP_013327231.1">
    <property type="nucleotide sequence ID" value="XM_013471777.1"/>
</dbReference>
<reference evidence="2 3" key="1">
    <citation type="submission" date="2015-04" db="EMBL/GenBank/DDBJ databases">
        <authorList>
            <person name="Heijne W.H."/>
            <person name="Fedorova N.D."/>
            <person name="Nierman W.C."/>
            <person name="Vollebregt A.W."/>
            <person name="Zhao Z."/>
            <person name="Wu L."/>
            <person name="Kumar M."/>
            <person name="Stam H."/>
            <person name="van den Berg M.A."/>
            <person name="Pel H.J."/>
        </authorList>
    </citation>
    <scope>NUCLEOTIDE SEQUENCE [LARGE SCALE GENOMIC DNA]</scope>
    <source>
        <strain evidence="2 3">CBS 393.64</strain>
    </source>
</reference>
<feature type="region of interest" description="Disordered" evidence="1">
    <location>
        <begin position="220"/>
        <end position="607"/>
    </location>
</feature>
<feature type="compositionally biased region" description="Basic and acidic residues" evidence="1">
    <location>
        <begin position="135"/>
        <end position="147"/>
    </location>
</feature>
<feature type="compositionally biased region" description="Basic residues" evidence="1">
    <location>
        <begin position="47"/>
        <end position="60"/>
    </location>
</feature>
<proteinExistence type="predicted"/>
<gene>
    <name evidence="2" type="ORF">T310_5348</name>
</gene>
<dbReference type="GeneID" id="25317693"/>
<protein>
    <submittedName>
        <fullName evidence="2">Uncharacterized protein</fullName>
    </submittedName>
</protein>
<feature type="region of interest" description="Disordered" evidence="1">
    <location>
        <begin position="1"/>
        <end position="177"/>
    </location>
</feature>
<sequence length="803" mass="89076">MAIWPFGRKGKRPRSQMKASDKAEGTLSSQPPILSPVPQQQGFVTRKPSRKRSKREKSHPRSAPAAESPSSRRAAPPISPTGEPLPSSRSRADHPVSLSDSFSMSQEHFHATPMLQKRRSGSSKGTLKKRLSKRSARDLAREQEIREMSSSPLPGREYHTWDVRRGRSALSRHTDRHASDYSLFIHDSARSSISEYSDSYAYKVNALAVFAPRPVIRYADSSKYHMPRSQNPSANSMRKDKRPFLEDNDAHSSKRVAELADDMDAPALRELLERDRRRKEKKRQEEQERLQRRLQRRAERQREEERRQAGGREQADVDPEELRGRDRTETSTTSTAHRVQPEPGPQAGVSTEQSGSWLRGPSRDSETRSNRLSEVSAHVIGNIDDRSIRAGKTGQASLKGPVSPSRSPVSQDRASTSASQLPCGARESISDLSHLSRTGDSERRLSDYSGRRLASWTSFFRRGKRDSSERGRRPPSEFSNASGESFSRAQHPAAVAPPAIPERSFLRTGTVRRTQSKFTEHLGDYPISPPDSRIQSPTPQGLETVADTSPHPDQISEGLDEQMAAAISHPSPVDTEPGHDDQGPSRPLSWEASSRGTGPDSAFLSQSLASIDSEGSWMSGKYLRRISQAAHTPPVRRSTSFVKNRLDEYEEFKEGDNPSEDERHESRDSVSGLRASSSAVGLENGGDCDASSTPDPAEKEANETWHAGLARRPTLVRPRDRPKSKEGLLNDVQMMDASAEGDVSPREGSPVEEEAVEIRRATSVDMARGHGHARQISAGSARLLEIRGRASTDSRRSHSVERS</sequence>
<evidence type="ECO:0000313" key="3">
    <source>
        <dbReference type="Proteomes" id="UP000053958"/>
    </source>
</evidence>
<keyword evidence="3" id="KW-1185">Reference proteome</keyword>
<feature type="compositionally biased region" description="Basic and acidic residues" evidence="1">
    <location>
        <begin position="717"/>
        <end position="728"/>
    </location>
</feature>
<feature type="compositionally biased region" description="Polar residues" evidence="1">
    <location>
        <begin position="404"/>
        <end position="420"/>
    </location>
</feature>
<feature type="compositionally biased region" description="Basic and acidic residues" evidence="1">
    <location>
        <begin position="156"/>
        <end position="165"/>
    </location>
</feature>
<dbReference type="OrthoDB" id="4152802at2759"/>
<feature type="region of interest" description="Disordered" evidence="1">
    <location>
        <begin position="626"/>
        <end position="803"/>
    </location>
</feature>
<feature type="compositionally biased region" description="Polar residues" evidence="1">
    <location>
        <begin position="26"/>
        <end position="43"/>
    </location>
</feature>
<feature type="compositionally biased region" description="Low complexity" evidence="1">
    <location>
        <begin position="61"/>
        <end position="76"/>
    </location>
</feature>
<feature type="compositionally biased region" description="Basic and acidic residues" evidence="1">
    <location>
        <begin position="644"/>
        <end position="668"/>
    </location>
</feature>
<feature type="compositionally biased region" description="Basic residues" evidence="1">
    <location>
        <begin position="116"/>
        <end position="134"/>
    </location>
</feature>
<feature type="compositionally biased region" description="Basic and acidic residues" evidence="1">
    <location>
        <begin position="465"/>
        <end position="475"/>
    </location>
</feature>
<feature type="compositionally biased region" description="Polar residues" evidence="1">
    <location>
        <begin position="477"/>
        <end position="488"/>
    </location>
</feature>
<organism evidence="2 3">
    <name type="scientific">Rasamsonia emersonii (strain ATCC 16479 / CBS 393.64 / IMI 116815)</name>
    <dbReference type="NCBI Taxonomy" id="1408163"/>
    <lineage>
        <taxon>Eukaryota</taxon>
        <taxon>Fungi</taxon>
        <taxon>Dikarya</taxon>
        <taxon>Ascomycota</taxon>
        <taxon>Pezizomycotina</taxon>
        <taxon>Eurotiomycetes</taxon>
        <taxon>Eurotiomycetidae</taxon>
        <taxon>Eurotiales</taxon>
        <taxon>Trichocomaceae</taxon>
        <taxon>Rasamsonia</taxon>
    </lineage>
</organism>
<dbReference type="AlphaFoldDB" id="A0A0F4YQV4"/>
<evidence type="ECO:0000313" key="2">
    <source>
        <dbReference type="EMBL" id="KKA20619.1"/>
    </source>
</evidence>
<accession>A0A0F4YQV4</accession>
<feature type="compositionally biased region" description="Basic and acidic residues" evidence="1">
    <location>
        <begin position="437"/>
        <end position="450"/>
    </location>
</feature>
<dbReference type="Proteomes" id="UP000053958">
    <property type="component" value="Unassembled WGS sequence"/>
</dbReference>
<feature type="compositionally biased region" description="Basic and acidic residues" evidence="1">
    <location>
        <begin position="282"/>
        <end position="329"/>
    </location>
</feature>
<comment type="caution">
    <text evidence="2">The sequence shown here is derived from an EMBL/GenBank/DDBJ whole genome shotgun (WGS) entry which is preliminary data.</text>
</comment>
<feature type="compositionally biased region" description="Basic and acidic residues" evidence="1">
    <location>
        <begin position="784"/>
        <end position="803"/>
    </location>
</feature>
<evidence type="ECO:0000256" key="1">
    <source>
        <dbReference type="SAM" id="MobiDB-lite"/>
    </source>
</evidence>